<protein>
    <submittedName>
        <fullName evidence="1">Uncharacterized protein</fullName>
    </submittedName>
</protein>
<dbReference type="AlphaFoldDB" id="A0A090X9W2"/>
<dbReference type="EMBL" id="GBIH01001113">
    <property type="protein sequence ID" value="JAC93597.1"/>
    <property type="molecule type" value="mRNA"/>
</dbReference>
<proteinExistence type="evidence at transcript level"/>
<name>A0A090X9W2_IXORI</name>
<organism evidence="1">
    <name type="scientific">Ixodes ricinus</name>
    <name type="common">Common tick</name>
    <name type="synonym">Acarus ricinus</name>
    <dbReference type="NCBI Taxonomy" id="34613"/>
    <lineage>
        <taxon>Eukaryota</taxon>
        <taxon>Metazoa</taxon>
        <taxon>Ecdysozoa</taxon>
        <taxon>Arthropoda</taxon>
        <taxon>Chelicerata</taxon>
        <taxon>Arachnida</taxon>
        <taxon>Acari</taxon>
        <taxon>Parasitiformes</taxon>
        <taxon>Ixodida</taxon>
        <taxon>Ixodoidea</taxon>
        <taxon>Ixodidae</taxon>
        <taxon>Ixodinae</taxon>
        <taxon>Ixodes</taxon>
    </lineage>
</organism>
<reference evidence="1" key="1">
    <citation type="journal article" date="2015" name="PLoS Negl. Trop. Dis.">
        <title>Deep Sequencing Analysis of the Ixodes ricinus Haemocytome.</title>
        <authorList>
            <person name="Kotsyfakis M."/>
            <person name="Kopacek P."/>
            <person name="Franta Z."/>
            <person name="Pedra J.H."/>
            <person name="Ribeiro J.M."/>
        </authorList>
    </citation>
    <scope>NUCLEOTIDE SEQUENCE</scope>
</reference>
<accession>A0A090X9W2</accession>
<evidence type="ECO:0000313" key="1">
    <source>
        <dbReference type="EMBL" id="JAC93597.1"/>
    </source>
</evidence>
<sequence length="82" mass="9083">MISFNDLGEVSEVPNVTSRQRRRELRPISYESQFVPPIHGFLHYTAMGSTFSAVVVASNKERGEYPAPRFAPQSISSAAVRG</sequence>